<protein>
    <submittedName>
        <fullName evidence="1">Uncharacterized protein</fullName>
    </submittedName>
</protein>
<proteinExistence type="predicted"/>
<gene>
    <name evidence="1" type="ORF">CKO28_21975</name>
</gene>
<organism evidence="1 2">
    <name type="scientific">Rhodovibrio sodomensis</name>
    <dbReference type="NCBI Taxonomy" id="1088"/>
    <lineage>
        <taxon>Bacteria</taxon>
        <taxon>Pseudomonadati</taxon>
        <taxon>Pseudomonadota</taxon>
        <taxon>Alphaproteobacteria</taxon>
        <taxon>Rhodospirillales</taxon>
        <taxon>Rhodovibrionaceae</taxon>
        <taxon>Rhodovibrio</taxon>
    </lineage>
</organism>
<accession>A0ABS1DJP8</accession>
<dbReference type="RefSeq" id="WP_200343136.1">
    <property type="nucleotide sequence ID" value="NZ_NRRL01000109.1"/>
</dbReference>
<evidence type="ECO:0000313" key="1">
    <source>
        <dbReference type="EMBL" id="MBK1670692.1"/>
    </source>
</evidence>
<sequence length="124" mass="14155">MSRQDVYGRRYWSVSIYQARLLFFLPADFVTLRELKDRAEKDGGLSLKKVNWEKLHVLGLLEVDRTTWSWVMVRQGPLWQPFWDALEIAPATDGAAAGAQLRQLDSLFADASQNTIPLPHLAVD</sequence>
<evidence type="ECO:0000313" key="2">
    <source>
        <dbReference type="Proteomes" id="UP001296873"/>
    </source>
</evidence>
<dbReference type="Proteomes" id="UP001296873">
    <property type="component" value="Unassembled WGS sequence"/>
</dbReference>
<name>A0ABS1DJP8_9PROT</name>
<comment type="caution">
    <text evidence="1">The sequence shown here is derived from an EMBL/GenBank/DDBJ whole genome shotgun (WGS) entry which is preliminary data.</text>
</comment>
<keyword evidence="2" id="KW-1185">Reference proteome</keyword>
<dbReference type="EMBL" id="NRRL01000109">
    <property type="protein sequence ID" value="MBK1670692.1"/>
    <property type="molecule type" value="Genomic_DNA"/>
</dbReference>
<reference evidence="1 2" key="1">
    <citation type="journal article" date="2020" name="Microorganisms">
        <title>Osmotic Adaptation and Compatible Solute Biosynthesis of Phototrophic Bacteria as Revealed from Genome Analyses.</title>
        <authorList>
            <person name="Imhoff J.F."/>
            <person name="Rahn T."/>
            <person name="Kunzel S."/>
            <person name="Keller A."/>
            <person name="Neulinger S.C."/>
        </authorList>
    </citation>
    <scope>NUCLEOTIDE SEQUENCE [LARGE SCALE GENOMIC DNA]</scope>
    <source>
        <strain evidence="1 2">DSM 9895</strain>
    </source>
</reference>